<keyword evidence="6" id="KW-0539">Nucleus</keyword>
<evidence type="ECO:0000256" key="5">
    <source>
        <dbReference type="ARBA" id="ARBA00023125"/>
    </source>
</evidence>
<evidence type="ECO:0000259" key="7">
    <source>
        <dbReference type="Pfam" id="PF14372"/>
    </source>
</evidence>
<dbReference type="GO" id="GO:0005634">
    <property type="term" value="C:nucleus"/>
    <property type="evidence" value="ECO:0007669"/>
    <property type="project" value="UniProtKB-SubCell"/>
</dbReference>
<dbReference type="Proteomes" id="UP001454036">
    <property type="component" value="Unassembled WGS sequence"/>
</dbReference>
<keyword evidence="5" id="KW-0238">DNA-binding</keyword>
<sequence length="240" mass="28195">MVITGHFIDRNWTLQKRVLSFMNVHPPHNGPALAKEVHRVCNIYGINDKVCSVIVDNASDNDVFRDGLKDVEPIVEDVREGVKYLFGLENRLRSFRVNLKIPSNKLVLDSNMRWNSTYVMLQTTYIYRECFTKYGQDDEAFERYVPNTVEWSLVHEVCEFLEIVLDVTNLISGSNYPTVNLFLLELSRIKELITAQLDKNSKKRMKSMSTRMSMKYDKYWSECDFCYHLDQSWIINIRKA</sequence>
<dbReference type="SUPFAM" id="SSF53098">
    <property type="entry name" value="Ribonuclease H-like"/>
    <property type="match status" value="1"/>
</dbReference>
<dbReference type="Pfam" id="PF14372">
    <property type="entry name" value="hAT-like_RNase-H"/>
    <property type="match status" value="1"/>
</dbReference>
<evidence type="ECO:0000256" key="6">
    <source>
        <dbReference type="ARBA" id="ARBA00023242"/>
    </source>
</evidence>
<accession>A0AAV3NL69</accession>
<keyword evidence="4" id="KW-0862">Zinc</keyword>
<evidence type="ECO:0000313" key="8">
    <source>
        <dbReference type="EMBL" id="GAA0139236.1"/>
    </source>
</evidence>
<dbReference type="EMBL" id="BAABME010000070">
    <property type="protein sequence ID" value="GAA0139236.1"/>
    <property type="molecule type" value="Genomic_DNA"/>
</dbReference>
<dbReference type="PANTHER" id="PTHR46481:SF10">
    <property type="entry name" value="ZINC FINGER BED DOMAIN-CONTAINING PROTEIN 39"/>
    <property type="match status" value="1"/>
</dbReference>
<dbReference type="GO" id="GO:0003677">
    <property type="term" value="F:DNA binding"/>
    <property type="evidence" value="ECO:0007669"/>
    <property type="project" value="UniProtKB-KW"/>
</dbReference>
<gene>
    <name evidence="8" type="ORF">LIER_00823</name>
</gene>
<keyword evidence="2" id="KW-0479">Metal-binding</keyword>
<evidence type="ECO:0000256" key="3">
    <source>
        <dbReference type="ARBA" id="ARBA00022771"/>
    </source>
</evidence>
<protein>
    <recommendedName>
        <fullName evidence="7">hAT-like transposase RNase-H fold domain-containing protein</fullName>
    </recommendedName>
</protein>
<comment type="subcellular location">
    <subcellularLocation>
        <location evidence="1">Nucleus</location>
    </subcellularLocation>
</comment>
<evidence type="ECO:0000256" key="1">
    <source>
        <dbReference type="ARBA" id="ARBA00004123"/>
    </source>
</evidence>
<dbReference type="PANTHER" id="PTHR46481">
    <property type="entry name" value="ZINC FINGER BED DOMAIN-CONTAINING PROTEIN 4"/>
    <property type="match status" value="1"/>
</dbReference>
<reference evidence="8 9" key="1">
    <citation type="submission" date="2024-01" db="EMBL/GenBank/DDBJ databases">
        <title>The complete chloroplast genome sequence of Lithospermum erythrorhizon: insights into the phylogenetic relationship among Boraginaceae species and the maternal lineages of purple gromwells.</title>
        <authorList>
            <person name="Okada T."/>
            <person name="Watanabe K."/>
        </authorList>
    </citation>
    <scope>NUCLEOTIDE SEQUENCE [LARGE SCALE GENOMIC DNA]</scope>
</reference>
<evidence type="ECO:0000256" key="2">
    <source>
        <dbReference type="ARBA" id="ARBA00022723"/>
    </source>
</evidence>
<dbReference type="GO" id="GO:0008270">
    <property type="term" value="F:zinc ion binding"/>
    <property type="evidence" value="ECO:0007669"/>
    <property type="project" value="UniProtKB-KW"/>
</dbReference>
<comment type="caution">
    <text evidence="8">The sequence shown here is derived from an EMBL/GenBank/DDBJ whole genome shotgun (WGS) entry which is preliminary data.</text>
</comment>
<evidence type="ECO:0000313" key="9">
    <source>
        <dbReference type="Proteomes" id="UP001454036"/>
    </source>
</evidence>
<organism evidence="8 9">
    <name type="scientific">Lithospermum erythrorhizon</name>
    <name type="common">Purple gromwell</name>
    <name type="synonym">Lithospermum officinale var. erythrorhizon</name>
    <dbReference type="NCBI Taxonomy" id="34254"/>
    <lineage>
        <taxon>Eukaryota</taxon>
        <taxon>Viridiplantae</taxon>
        <taxon>Streptophyta</taxon>
        <taxon>Embryophyta</taxon>
        <taxon>Tracheophyta</taxon>
        <taxon>Spermatophyta</taxon>
        <taxon>Magnoliopsida</taxon>
        <taxon>eudicotyledons</taxon>
        <taxon>Gunneridae</taxon>
        <taxon>Pentapetalae</taxon>
        <taxon>asterids</taxon>
        <taxon>lamiids</taxon>
        <taxon>Boraginales</taxon>
        <taxon>Boraginaceae</taxon>
        <taxon>Boraginoideae</taxon>
        <taxon>Lithospermeae</taxon>
        <taxon>Lithospermum</taxon>
    </lineage>
</organism>
<evidence type="ECO:0000256" key="4">
    <source>
        <dbReference type="ARBA" id="ARBA00022833"/>
    </source>
</evidence>
<dbReference type="AlphaFoldDB" id="A0AAV3NL69"/>
<dbReference type="InterPro" id="IPR052035">
    <property type="entry name" value="ZnF_BED_domain_contain"/>
</dbReference>
<keyword evidence="9" id="KW-1185">Reference proteome</keyword>
<dbReference type="InterPro" id="IPR012337">
    <property type="entry name" value="RNaseH-like_sf"/>
</dbReference>
<feature type="domain" description="hAT-like transposase RNase-H fold" evidence="7">
    <location>
        <begin position="172"/>
        <end position="226"/>
    </location>
</feature>
<proteinExistence type="predicted"/>
<keyword evidence="3" id="KW-0863">Zinc-finger</keyword>
<dbReference type="InterPro" id="IPR025525">
    <property type="entry name" value="hAT-like_transposase_RNase-H"/>
</dbReference>
<name>A0AAV3NL69_LITER</name>